<dbReference type="PANTHER" id="PTHR11319:SF35">
    <property type="entry name" value="OUTER MEMBRANE PROTEIN PMPC-RELATED"/>
    <property type="match status" value="1"/>
</dbReference>
<keyword evidence="3" id="KW-0732">Signal</keyword>
<dbReference type="Proteomes" id="UP000688137">
    <property type="component" value="Unassembled WGS sequence"/>
</dbReference>
<feature type="chain" id="PRO_5035936083" description="Laminin EGF-like domain-containing protein" evidence="3">
    <location>
        <begin position="23"/>
        <end position="3085"/>
    </location>
</feature>
<keyword evidence="1" id="KW-0245">EGF-like domain</keyword>
<keyword evidence="2" id="KW-1133">Transmembrane helix</keyword>
<gene>
    <name evidence="5" type="ORF">PPRIM_AZ9-3.1.T0690188</name>
</gene>
<feature type="transmembrane region" description="Helical" evidence="2">
    <location>
        <begin position="2788"/>
        <end position="2810"/>
    </location>
</feature>
<feature type="signal peptide" evidence="3">
    <location>
        <begin position="1"/>
        <end position="22"/>
    </location>
</feature>
<sequence>MHFCRTLSQLVLLSTIYQLIQASCNVFKFITTPETGSVELNLDLTTSIDQDFGVGVWTRFQSQFEDNESLDKKILNYYVFSQLYDGSLPLIYYIKLDREARLIYFEVIIQNQDNLQLRELEVKQEMVGSKWVFFYFCYSNSIKQYNMFIYIDQDVTHVQMASGGEYTNQNDQIIPFILGGSLKYSNLQFNINLDMNSFAGQISDLDLRTGSSNFYPDIPTFLSNLYNTDCQIYTCPATAQTTILANFYNGGQILTKTITFYNKRFVLFGWIKLNELPDIRSLETVFIRATFRKIYYGDKYQGEKALYWKYYQSTMRDDDNGFEVSTYHNDPKSENLKYQTLESDTFLQKSSYFKDAVTFWHWFVYQEGLPNSKIELNIYFGSKKEELSFQMTQDHYERVTYYFNIGGDKFIKGFSGEVRNLTFSYCQLNDDKPQRYCHYSCNTCFGPNENHCIDCVPQAISKRSLNGTYCPCIPNYLDVGEPYCQSKFQVLGGINIQEGLISDTSGCQRNQFLVMMNDNSYCLDCPGAITTYGLYCIDCVYNPTTWYQNPICTIDYLMPMTDSTDYIFTRKDRKQKDYEYYLINKYNNQDKPILEPCFGCFGQTNSTINFIERYTMNQISKILCKNCYTSINGECVNLIPNCDECDNKQQCKICEQNYTLFESQCYQCPIECPNCKYNTTGYYCKSCNEGYYYNSTFEQCQQCGQFCQICFYSNLLNLLQCVKCIDTVDYFIASEFVQCLPKNKPHCKSQVQEITRTFTNETFLSTQYIFSIDLRADLISYPTVDICLKCDPHYINVIIVRKLYGCYSVNEVEGITGMALPLVLKNKVINDANFELGYHEMYTKDGTENYYIMFGDPIIDGNQKYNPIVIRQEKPNQKLCLDKNCEYCIQNYVYTQEYCIKCFKPYYAHKLQGNCIICPPSCIECEFAHKIYKDGWKSDMLPAYQLRGKQELHHFSTYSLSTNVDDYEVNCLLCADDGILHNGKCYPKCPCKQCIIENDEVKCITCENSIKTVINNQCTQCPQFCELCREFTNDEITQINPYFNLQSTTYRQYAKQCLKRDINDPTQGILYNDPSLGQEINCKNPDKKDCYFYVELQQTIYCGKDQYQQNLDLEIDDDAKQYFKKYYQPLENLFSSKNSSHFDIETDFLFNELNVKSVKLVRYIVNILPNSGDCKINKNTFIQSNIRSNVFTVKFLELIIQSQSDIPIYFEGNISFIEFSSVTLKNFQIIPSNQQVIFNVYSLYGMSFLMEHTIIKNAIDLQFQIIIQNPTSIQIKNLEISDSQLININGLISYYFTQKLKNQLVYTINTILIQNCQISNSNLFVQILDTNYGNQKLIATNFKTQKNKYTNSIVFLTDFLNQIRESEFTIQQFVSDREELTNSSLFTLHGAFNVILNDITVSNGIFNANVKLFKLPLFKISNLIIQGNNFQSADNRVITNIVDALYQDNIAISSLTFNSISFKNNYYKGSKVFIELIQSENFKDLRVQIDGLAIESNQFTQKEYSKLMTSTNSSIYLDLTQITILNVNIIRAFNLPEISINNVDKLILKNLKAQLNNQFNMKLIHQQISCLQKNLEIGYGSMLQIFNTKTIEINNLQIIGLIVINLPIITIKSLDGSNYRQSEIIDISQLQFTNNTMILSKLAEQPTILSIISGQKQEINIINVISFNNHHHSYLEDLLFRQSSTILIQNPNSNIILSESTFSNNILTNNQGSNLIIISSTLLVYNCIFKHQNDLQYQYLSNRLIWGYHQDEVAYFENLYSIFTIKSKGGNGYFSANQMQLQNISSQYSLGLQGGAFYFGTQSSGLIKIENSVFNYSQANLLMKDKSQGGTLFIDASQSDLILQIINNSFTNSYSRNEGGTIFIEPSRNNNSIIIQNNIVENVFSLQNAFLKLPVTFSSKSLILIVTITDLSIKNTYNGYLQYLGRIQNLNTQEIKYQTQNYLISIERGNITLKYSTIFNIFDYGAIEILEANYLKLDDLVIQNITIISGSILSLHFNKKYLTSIQIINLKLKDISEVIGDVSLPNKPILTLQELFYKCDLVPIYPTQLQTLYDEQQQFIISLYNFYALIKNKTNPSFIFEIDSISQNHDILIENMNIQKINCTNCQKGLLKFTNIDEQKTQNLIYLRGLNMKDNTCGILSCFVIAAYSTNQIKLFTNSKLHRILDQVTEEFDQQISTIKIEKSLFSNNRADFGGGILISGLSSIISNCQFTNNIATLIAGAIYFDHQYGTSLIVYDSVFANNQAKVGGALYLSEYQINTPQKLNNVFQGNQATYFGNNLADSPTQLTLQIGEKIMQKESLENNSTNKTDIIVIKQYTIGSKQYDYIMLPSGQAIREYQIFDEQTQQYIPYNFTFRIIPLNEEKNQIKALDGSKCFIKGRQIINKSEGEFYSNFTSITEVQFNTTSQDYNLDQMIITFDPDYSQIGYLQLEITCDSIKIPIFSQKPPYQLQEYFTNYRLRVNLQTFSCQRGEYKTRQGTCKLCDSNSDQYNVKAGDQCQIKDSIKMQQVSSARIMLRPEYWRPFESSYKIEYCLNLPENCIGGWNPGNDLCSEAHIGALCEQCDMYNIRGQGSYSVSTPYKCGSCNDIGDNTLKVILVSVWTMISILISVKGTVETVDKMVTQYQMQKFKVFQKDPKAGYGSVLIKVLTNYLQIIGALATFQLQIPSVLQSSVRSVGNPTEAMSFSLDCFLVNLVDIDIIYFRMIWALIMPIIYMLSFLVIYAITIIINLAKPDKTALTTTAIYLFTYLQPTLIGGFISLLSFRQISNLYWIQGNVSYRYDTETHFNWILTFILPSTLVLAFIIPAYMFISLYKQRHNLEKESTRKNWGYLYNEYQAVAYFWEIVKVLEKGFIIIFLTFYEDLIIIKGALVFIIVFIYQLLTRTYRPYKLPFLNLVDEFSTLICGSSIVIGMTIYQSYLSDNQEIIWPFYILLITFNSVFIIIILWEIILAQLDDQQENLDKVRDLINKKFPNLQNSNWIFKRLLTNRGQQQKRIRRRFQMIRRYLIKLVRNNPGIYQLPTPIHSYPDKPVMFENQEKQQLLPNHQQDIKDNTQMVQKRGTKIFPVDQDQKTFESIRYDDKRQSP</sequence>
<evidence type="ECO:0000256" key="3">
    <source>
        <dbReference type="SAM" id="SignalP"/>
    </source>
</evidence>
<feature type="transmembrane region" description="Helical" evidence="2">
    <location>
        <begin position="2899"/>
        <end position="2919"/>
    </location>
</feature>
<feature type="transmembrane region" description="Helical" evidence="2">
    <location>
        <begin position="2743"/>
        <end position="2763"/>
    </location>
</feature>
<feature type="transmembrane region" description="Helical" evidence="2">
    <location>
        <begin position="2925"/>
        <end position="2946"/>
    </location>
</feature>
<feature type="transmembrane region" description="Helical" evidence="2">
    <location>
        <begin position="2852"/>
        <end position="2878"/>
    </location>
</feature>
<name>A0A8S1MUZ3_PARPR</name>
<keyword evidence="2" id="KW-0472">Membrane</keyword>
<accession>A0A8S1MUZ3</accession>
<comment type="caution">
    <text evidence="5">The sequence shown here is derived from an EMBL/GenBank/DDBJ whole genome shotgun (WGS) entry which is preliminary data.</text>
</comment>
<dbReference type="PROSITE" id="PS01248">
    <property type="entry name" value="EGF_LAM_1"/>
    <property type="match status" value="1"/>
</dbReference>
<evidence type="ECO:0000256" key="1">
    <source>
        <dbReference type="ARBA" id="ARBA00022536"/>
    </source>
</evidence>
<proteinExistence type="predicted"/>
<evidence type="ECO:0000256" key="2">
    <source>
        <dbReference type="SAM" id="Phobius"/>
    </source>
</evidence>
<dbReference type="PANTHER" id="PTHR11319">
    <property type="entry name" value="G PROTEIN-COUPLED RECEPTOR-RELATED"/>
    <property type="match status" value="1"/>
</dbReference>
<keyword evidence="2" id="KW-0812">Transmembrane</keyword>
<dbReference type="OMA" id="NCIICPP"/>
<reference evidence="5" key="1">
    <citation type="submission" date="2021-01" db="EMBL/GenBank/DDBJ databases">
        <authorList>
            <consortium name="Genoscope - CEA"/>
            <person name="William W."/>
        </authorList>
    </citation>
    <scope>NUCLEOTIDE SEQUENCE</scope>
</reference>
<evidence type="ECO:0000313" key="6">
    <source>
        <dbReference type="Proteomes" id="UP000688137"/>
    </source>
</evidence>
<protein>
    <recommendedName>
        <fullName evidence="4">Laminin EGF-like domain-containing protein</fullName>
    </recommendedName>
</protein>
<organism evidence="5 6">
    <name type="scientific">Paramecium primaurelia</name>
    <dbReference type="NCBI Taxonomy" id="5886"/>
    <lineage>
        <taxon>Eukaryota</taxon>
        <taxon>Sar</taxon>
        <taxon>Alveolata</taxon>
        <taxon>Ciliophora</taxon>
        <taxon>Intramacronucleata</taxon>
        <taxon>Oligohymenophorea</taxon>
        <taxon>Peniculida</taxon>
        <taxon>Parameciidae</taxon>
        <taxon>Paramecium</taxon>
    </lineage>
</organism>
<dbReference type="EMBL" id="CAJJDM010000072">
    <property type="protein sequence ID" value="CAD8083252.1"/>
    <property type="molecule type" value="Genomic_DNA"/>
</dbReference>
<keyword evidence="6" id="KW-1185">Reference proteome</keyword>
<dbReference type="InterPro" id="IPR002049">
    <property type="entry name" value="LE_dom"/>
</dbReference>
<evidence type="ECO:0000259" key="4">
    <source>
        <dbReference type="PROSITE" id="PS01248"/>
    </source>
</evidence>
<dbReference type="CDD" id="cd00064">
    <property type="entry name" value="FU"/>
    <property type="match status" value="1"/>
</dbReference>
<dbReference type="InterPro" id="IPR006212">
    <property type="entry name" value="Furin_repeat"/>
</dbReference>
<feature type="transmembrane region" description="Helical" evidence="2">
    <location>
        <begin position="2708"/>
        <end position="2731"/>
    </location>
</feature>
<evidence type="ECO:0000313" key="5">
    <source>
        <dbReference type="EMBL" id="CAD8083252.1"/>
    </source>
</evidence>
<feature type="domain" description="Laminin EGF-like" evidence="4">
    <location>
        <begin position="672"/>
        <end position="707"/>
    </location>
</feature>